<evidence type="ECO:0000256" key="4">
    <source>
        <dbReference type="SAM" id="SignalP"/>
    </source>
</evidence>
<evidence type="ECO:0000256" key="1">
    <source>
        <dbReference type="ARBA" id="ARBA00004196"/>
    </source>
</evidence>
<dbReference type="GO" id="GO:0030246">
    <property type="term" value="F:carbohydrate binding"/>
    <property type="evidence" value="ECO:0007669"/>
    <property type="project" value="UniProtKB-ARBA"/>
</dbReference>
<evidence type="ECO:0000256" key="3">
    <source>
        <dbReference type="ARBA" id="ARBA00022729"/>
    </source>
</evidence>
<evidence type="ECO:0000259" key="5">
    <source>
        <dbReference type="Pfam" id="PF13407"/>
    </source>
</evidence>
<sequence>MRRIGLVLAVLLATTGLVFAAGGRETARDGYMVGYVCNNFNDTFQTYVMDAARDYFVEVDDVSITFQDAQEDVIRQQDLVNTFITQGVDALIVVPVDTSAMTPIIRAASEANVPLIFVNRNPFGETTPPENVYYVGSQEIVAGRMQMEEMGKLLGGEGGVAILMGRLDNEGAILRTEGNEEVIAEKFPNIRVLAKETGLWQRDQGMSLTENWITAYGNRLNGILANNDEMALGAAEALRSAGRTDVPVMGVDAIPDALEAVRQGILAATVLQDSVGQGGGSARLAHRILKGESVEQVTWVPFVLINQDNLDQFID</sequence>
<dbReference type="RefSeq" id="WP_245874096.1">
    <property type="nucleotide sequence ID" value="NZ_LPWH01000050.1"/>
</dbReference>
<proteinExistence type="inferred from homology"/>
<comment type="similarity">
    <text evidence="2">Belongs to the bacterial solute-binding protein 2 family.</text>
</comment>
<dbReference type="AlphaFoldDB" id="A0A2S4JWW3"/>
<comment type="caution">
    <text evidence="6">The sequence shown here is derived from an EMBL/GenBank/DDBJ whole genome shotgun (WGS) entry which is preliminary data.</text>
</comment>
<dbReference type="Pfam" id="PF13407">
    <property type="entry name" value="Peripla_BP_4"/>
    <property type="match status" value="1"/>
</dbReference>
<organism evidence="6 7">
    <name type="scientific">Alkalispirochaeta sphaeroplastigenens</name>
    <dbReference type="NCBI Taxonomy" id="1187066"/>
    <lineage>
        <taxon>Bacteria</taxon>
        <taxon>Pseudomonadati</taxon>
        <taxon>Spirochaetota</taxon>
        <taxon>Spirochaetia</taxon>
        <taxon>Spirochaetales</taxon>
        <taxon>Spirochaetaceae</taxon>
        <taxon>Alkalispirochaeta</taxon>
    </lineage>
</organism>
<gene>
    <name evidence="6" type="ORF">AU468_04145</name>
</gene>
<accession>A0A2S4JWW3</accession>
<name>A0A2S4JWW3_9SPIO</name>
<dbReference type="InterPro" id="IPR028082">
    <property type="entry name" value="Peripla_BP_I"/>
</dbReference>
<reference evidence="7" key="1">
    <citation type="submission" date="2015-12" db="EMBL/GenBank/DDBJ databases">
        <authorList>
            <person name="Lodha T.D."/>
            <person name="Chintalapati S."/>
            <person name="Chintalapati V.R."/>
            <person name="Sravanthi T."/>
        </authorList>
    </citation>
    <scope>NUCLEOTIDE SEQUENCE [LARGE SCALE GENOMIC DNA]</scope>
    <source>
        <strain evidence="7">JC133</strain>
    </source>
</reference>
<dbReference type="InterPro" id="IPR025997">
    <property type="entry name" value="SBP_2_dom"/>
</dbReference>
<evidence type="ECO:0000313" key="7">
    <source>
        <dbReference type="Proteomes" id="UP000237350"/>
    </source>
</evidence>
<evidence type="ECO:0000256" key="2">
    <source>
        <dbReference type="ARBA" id="ARBA00007639"/>
    </source>
</evidence>
<comment type="subcellular location">
    <subcellularLocation>
        <location evidence="1">Cell envelope</location>
    </subcellularLocation>
</comment>
<dbReference type="GO" id="GO:0030313">
    <property type="term" value="C:cell envelope"/>
    <property type="evidence" value="ECO:0007669"/>
    <property type="project" value="UniProtKB-SubCell"/>
</dbReference>
<feature type="chain" id="PRO_5015459519" evidence="4">
    <location>
        <begin position="21"/>
        <end position="315"/>
    </location>
</feature>
<dbReference type="CDD" id="cd06301">
    <property type="entry name" value="PBP1_rhizopine_binding-like"/>
    <property type="match status" value="1"/>
</dbReference>
<dbReference type="Proteomes" id="UP000237350">
    <property type="component" value="Unassembled WGS sequence"/>
</dbReference>
<feature type="domain" description="Periplasmic binding protein" evidence="5">
    <location>
        <begin position="33"/>
        <end position="292"/>
    </location>
</feature>
<evidence type="ECO:0000313" key="6">
    <source>
        <dbReference type="EMBL" id="POR04012.1"/>
    </source>
</evidence>
<dbReference type="EMBL" id="LPWH01000050">
    <property type="protein sequence ID" value="POR04012.1"/>
    <property type="molecule type" value="Genomic_DNA"/>
</dbReference>
<dbReference type="SUPFAM" id="SSF53822">
    <property type="entry name" value="Periplasmic binding protein-like I"/>
    <property type="match status" value="1"/>
</dbReference>
<dbReference type="Gene3D" id="3.40.50.2300">
    <property type="match status" value="2"/>
</dbReference>
<protein>
    <submittedName>
        <fullName evidence="6">Sugar ABC transporter substrate-binding protein</fullName>
    </submittedName>
</protein>
<keyword evidence="3 4" id="KW-0732">Signal</keyword>
<dbReference type="PANTHER" id="PTHR46847">
    <property type="entry name" value="D-ALLOSE-BINDING PERIPLASMIC PROTEIN-RELATED"/>
    <property type="match status" value="1"/>
</dbReference>
<dbReference type="PANTHER" id="PTHR46847:SF1">
    <property type="entry name" value="D-ALLOSE-BINDING PERIPLASMIC PROTEIN-RELATED"/>
    <property type="match status" value="1"/>
</dbReference>
<keyword evidence="7" id="KW-1185">Reference proteome</keyword>
<feature type="signal peptide" evidence="4">
    <location>
        <begin position="1"/>
        <end position="20"/>
    </location>
</feature>